<dbReference type="AlphaFoldDB" id="B5YIA6"/>
<accession>B5YIA6</accession>
<evidence type="ECO:0000313" key="7">
    <source>
        <dbReference type="EMBL" id="ACI21551.1"/>
    </source>
</evidence>
<dbReference type="eggNOG" id="COG2361">
    <property type="taxonomic scope" value="Bacteria"/>
</dbReference>
<evidence type="ECO:0000256" key="1">
    <source>
        <dbReference type="ARBA" id="ARBA00022553"/>
    </source>
</evidence>
<evidence type="ECO:0000256" key="2">
    <source>
        <dbReference type="ARBA" id="ARBA00022649"/>
    </source>
</evidence>
<dbReference type="PATRIC" id="fig|289376.4.peg.1902"/>
<evidence type="ECO:0000256" key="6">
    <source>
        <dbReference type="ARBA" id="ARBA00024207"/>
    </source>
</evidence>
<dbReference type="InterPro" id="IPR037038">
    <property type="entry name" value="HepT-like_sf"/>
</dbReference>
<keyword evidence="8" id="KW-1185">Reference proteome</keyword>
<evidence type="ECO:0000256" key="4">
    <source>
        <dbReference type="ARBA" id="ARBA00022741"/>
    </source>
</evidence>
<dbReference type="InParanoid" id="B5YIA6"/>
<dbReference type="STRING" id="289376.THEYE_A1947"/>
<reference evidence="8" key="1">
    <citation type="submission" date="2008-08" db="EMBL/GenBank/DDBJ databases">
        <title>The complete genome sequence of Thermodesulfovibrio yellowstonii strain ATCC 51303 / DSM 11347 / YP87.</title>
        <authorList>
            <person name="Dodson R.J."/>
            <person name="Durkin A.S."/>
            <person name="Wu M."/>
            <person name="Eisen J."/>
            <person name="Sutton G."/>
        </authorList>
    </citation>
    <scope>NUCLEOTIDE SEQUENCE [LARGE SCALE GENOMIC DNA]</scope>
    <source>
        <strain evidence="8">ATCC 51303 / DSM 11347 / YP87</strain>
    </source>
</reference>
<keyword evidence="5" id="KW-0378">Hydrolase</keyword>
<dbReference type="GO" id="GO:0004540">
    <property type="term" value="F:RNA nuclease activity"/>
    <property type="evidence" value="ECO:0007669"/>
    <property type="project" value="InterPro"/>
</dbReference>
<dbReference type="GO" id="GO:0110001">
    <property type="term" value="C:toxin-antitoxin complex"/>
    <property type="evidence" value="ECO:0007669"/>
    <property type="project" value="InterPro"/>
</dbReference>
<sequence>MSKRRITKIILEDIVDEVERIKKFNKNIHSVEEFRDNELIQYATMKALENIGEAVKKIPEEIKQKEAIEWRKIAGLRDILIHEYFGGDVSITWNVIKEKIPELEKAIRKLLQEIS</sequence>
<organism evidence="7 8">
    <name type="scientific">Thermodesulfovibrio yellowstonii (strain ATCC 51303 / DSM 11347 / YP87)</name>
    <dbReference type="NCBI Taxonomy" id="289376"/>
    <lineage>
        <taxon>Bacteria</taxon>
        <taxon>Pseudomonadati</taxon>
        <taxon>Nitrospirota</taxon>
        <taxon>Thermodesulfovibrionia</taxon>
        <taxon>Thermodesulfovibrionales</taxon>
        <taxon>Thermodesulfovibrionaceae</taxon>
        <taxon>Thermodesulfovibrio</taxon>
    </lineage>
</organism>
<reference evidence="7 8" key="2">
    <citation type="journal article" date="2015" name="Genome Announc.">
        <title>Genome Sequence of the Sulfate-Reducing Thermophilic Bacterium Thermodesulfovibrio yellowstonii Strain DSM 11347T (Phylum Nitrospirae).</title>
        <authorList>
            <person name="Bhatnagar S."/>
            <person name="Badger J.H."/>
            <person name="Madupu R."/>
            <person name="Khouri H.M."/>
            <person name="O'Connor E.M."/>
            <person name="Robb F.T."/>
            <person name="Ward N.L."/>
            <person name="Eisen J.A."/>
        </authorList>
    </citation>
    <scope>NUCLEOTIDE SEQUENCE [LARGE SCALE GENOMIC DNA]</scope>
    <source>
        <strain evidence="8">ATCC 51303 / DSM 11347 / YP87</strain>
    </source>
</reference>
<dbReference type="HOGENOM" id="CLU_142825_3_3_0"/>
<dbReference type="Pfam" id="PF01934">
    <property type="entry name" value="HepT-like"/>
    <property type="match status" value="1"/>
</dbReference>
<proteinExistence type="inferred from homology"/>
<name>B5YIA6_THEYD</name>
<keyword evidence="3" id="KW-0540">Nuclease</keyword>
<dbReference type="GO" id="GO:0000166">
    <property type="term" value="F:nucleotide binding"/>
    <property type="evidence" value="ECO:0007669"/>
    <property type="project" value="UniProtKB-KW"/>
</dbReference>
<comment type="similarity">
    <text evidence="6">Belongs to the HepT RNase toxin family.</text>
</comment>
<keyword evidence="2" id="KW-1277">Toxin-antitoxin system</keyword>
<dbReference type="InterPro" id="IPR051813">
    <property type="entry name" value="HepT_RNase_toxin"/>
</dbReference>
<dbReference type="RefSeq" id="WP_012546264.1">
    <property type="nucleotide sequence ID" value="NC_011296.1"/>
</dbReference>
<evidence type="ECO:0000256" key="3">
    <source>
        <dbReference type="ARBA" id="ARBA00022722"/>
    </source>
</evidence>
<protein>
    <submittedName>
        <fullName evidence="7">Nucleotidyltransferase</fullName>
    </submittedName>
</protein>
<dbReference type="OrthoDB" id="9802833at2"/>
<evidence type="ECO:0000256" key="5">
    <source>
        <dbReference type="ARBA" id="ARBA00022801"/>
    </source>
</evidence>
<dbReference type="EMBL" id="CP001147">
    <property type="protein sequence ID" value="ACI21551.1"/>
    <property type="molecule type" value="Genomic_DNA"/>
</dbReference>
<dbReference type="KEGG" id="tye:THEYE_A1947"/>
<dbReference type="GO" id="GO:0016787">
    <property type="term" value="F:hydrolase activity"/>
    <property type="evidence" value="ECO:0007669"/>
    <property type="project" value="UniProtKB-KW"/>
</dbReference>
<dbReference type="PANTHER" id="PTHR34139">
    <property type="entry name" value="UPF0331 PROTEIN MJ0127"/>
    <property type="match status" value="1"/>
</dbReference>
<evidence type="ECO:0000313" key="8">
    <source>
        <dbReference type="Proteomes" id="UP000000718"/>
    </source>
</evidence>
<gene>
    <name evidence="7" type="ordered locus">THEYE_A1947</name>
</gene>
<dbReference type="Proteomes" id="UP000000718">
    <property type="component" value="Chromosome"/>
</dbReference>
<keyword evidence="1" id="KW-0597">Phosphoprotein</keyword>
<dbReference type="EnsemblBacteria" id="ACI21551">
    <property type="protein sequence ID" value="ACI21551"/>
    <property type="gene ID" value="THEYE_A1947"/>
</dbReference>
<dbReference type="Gene3D" id="1.20.120.580">
    <property type="entry name" value="bsu32300-like"/>
    <property type="match status" value="1"/>
</dbReference>
<keyword evidence="4" id="KW-0547">Nucleotide-binding</keyword>
<dbReference type="InterPro" id="IPR008201">
    <property type="entry name" value="HepT-like"/>
</dbReference>
<dbReference type="PANTHER" id="PTHR34139:SF1">
    <property type="entry name" value="RNASE MJ1380-RELATED"/>
    <property type="match status" value="1"/>
</dbReference>